<accession>A0ABQ6CW21</accession>
<keyword evidence="3" id="KW-1185">Reference proteome</keyword>
<comment type="caution">
    <text evidence="2">The sequence shown here is derived from an EMBL/GenBank/DDBJ whole genome shotgun (WGS) entry which is preliminary data.</text>
</comment>
<evidence type="ECO:0000313" key="2">
    <source>
        <dbReference type="EMBL" id="GLS22919.1"/>
    </source>
</evidence>
<reference evidence="3" key="1">
    <citation type="journal article" date="2019" name="Int. J. Syst. Evol. Microbiol.">
        <title>The Global Catalogue of Microorganisms (GCM) 10K type strain sequencing project: providing services to taxonomists for standard genome sequencing and annotation.</title>
        <authorList>
            <consortium name="The Broad Institute Genomics Platform"/>
            <consortium name="The Broad Institute Genome Sequencing Center for Infectious Disease"/>
            <person name="Wu L."/>
            <person name="Ma J."/>
        </authorList>
    </citation>
    <scope>NUCLEOTIDE SEQUENCE [LARGE SCALE GENOMIC DNA]</scope>
    <source>
        <strain evidence="3">NBRC 101365</strain>
    </source>
</reference>
<dbReference type="InterPro" id="IPR008807">
    <property type="entry name" value="ROS_MUCR"/>
</dbReference>
<comment type="similarity">
    <text evidence="1">Belongs to the ros/MucR family.</text>
</comment>
<dbReference type="Gene3D" id="1.10.10.1550">
    <property type="entry name" value="ROS/MUCR transcriptional regulator protein"/>
    <property type="match status" value="1"/>
</dbReference>
<sequence length="124" mass="13611">MSNNSVAASDLAQLIADTHMALDRLARGETAVAVEAPKPVPAVPIRKSVTPDFLISLEDGKKYKSLKRHLNSQYGMTPAQYREKWGLPNDYPMVAPNYAKQRSEMAKATGLGKGVVSRRNSGRR</sequence>
<gene>
    <name evidence="2" type="ORF">GCM10007874_59390</name>
</gene>
<protein>
    <recommendedName>
        <fullName evidence="4">Transcriptional regulator, MucR family</fullName>
    </recommendedName>
</protein>
<dbReference type="Proteomes" id="UP001156882">
    <property type="component" value="Unassembled WGS sequence"/>
</dbReference>
<dbReference type="EMBL" id="BSPC01000067">
    <property type="protein sequence ID" value="GLS22919.1"/>
    <property type="molecule type" value="Genomic_DNA"/>
</dbReference>
<name>A0ABQ6CW21_9HYPH</name>
<dbReference type="Pfam" id="PF05443">
    <property type="entry name" value="ROS_MUCR"/>
    <property type="match status" value="1"/>
</dbReference>
<evidence type="ECO:0008006" key="4">
    <source>
        <dbReference type="Google" id="ProtNLM"/>
    </source>
</evidence>
<evidence type="ECO:0000256" key="1">
    <source>
        <dbReference type="ARBA" id="ARBA00007031"/>
    </source>
</evidence>
<dbReference type="InterPro" id="IPR041920">
    <property type="entry name" value="ROS/MUCR_sf"/>
</dbReference>
<organism evidence="2 3">
    <name type="scientific">Labrys miyagiensis</name>
    <dbReference type="NCBI Taxonomy" id="346912"/>
    <lineage>
        <taxon>Bacteria</taxon>
        <taxon>Pseudomonadati</taxon>
        <taxon>Pseudomonadota</taxon>
        <taxon>Alphaproteobacteria</taxon>
        <taxon>Hyphomicrobiales</taxon>
        <taxon>Xanthobacteraceae</taxon>
        <taxon>Labrys</taxon>
    </lineage>
</organism>
<evidence type="ECO:0000313" key="3">
    <source>
        <dbReference type="Proteomes" id="UP001156882"/>
    </source>
</evidence>
<proteinExistence type="inferred from homology"/>